<evidence type="ECO:0000313" key="3">
    <source>
        <dbReference type="Proteomes" id="UP000233551"/>
    </source>
</evidence>
<gene>
    <name evidence="2" type="ORF">CRG98_045607</name>
</gene>
<name>A0A2I0HQK8_PUNGR</name>
<dbReference type="Proteomes" id="UP000233551">
    <property type="component" value="Unassembled WGS sequence"/>
</dbReference>
<organism evidence="2 3">
    <name type="scientific">Punica granatum</name>
    <name type="common">Pomegranate</name>
    <dbReference type="NCBI Taxonomy" id="22663"/>
    <lineage>
        <taxon>Eukaryota</taxon>
        <taxon>Viridiplantae</taxon>
        <taxon>Streptophyta</taxon>
        <taxon>Embryophyta</taxon>
        <taxon>Tracheophyta</taxon>
        <taxon>Spermatophyta</taxon>
        <taxon>Magnoliopsida</taxon>
        <taxon>eudicotyledons</taxon>
        <taxon>Gunneridae</taxon>
        <taxon>Pentapetalae</taxon>
        <taxon>rosids</taxon>
        <taxon>malvids</taxon>
        <taxon>Myrtales</taxon>
        <taxon>Lythraceae</taxon>
        <taxon>Punica</taxon>
    </lineage>
</organism>
<accession>A0A2I0HQK8</accession>
<proteinExistence type="predicted"/>
<dbReference type="EMBL" id="PGOL01006174">
    <property type="protein sequence ID" value="PKI33989.1"/>
    <property type="molecule type" value="Genomic_DNA"/>
</dbReference>
<comment type="caution">
    <text evidence="2">The sequence shown here is derived from an EMBL/GenBank/DDBJ whole genome shotgun (WGS) entry which is preliminary data.</text>
</comment>
<sequence length="139" mass="15487">MTTTAKLENSKSLSAIAEIMKIIWARSLLHRPLVATFDRRAEAEEQQPSFKGGRRRGIDEAAGVEAHPRRCRVFPLISKELTGGLKGPLWGGFMKLQDFHCMHSVPYEIGISEESGPVAEFIVLVTGMERGGEEHEIQK</sequence>
<dbReference type="AlphaFoldDB" id="A0A2I0HQK8"/>
<keyword evidence="3" id="KW-1185">Reference proteome</keyword>
<reference evidence="2 3" key="1">
    <citation type="submission" date="2017-11" db="EMBL/GenBank/DDBJ databases">
        <title>De-novo sequencing of pomegranate (Punica granatum L.) genome.</title>
        <authorList>
            <person name="Akparov Z."/>
            <person name="Amiraslanov A."/>
            <person name="Hajiyeva S."/>
            <person name="Abbasov M."/>
            <person name="Kaur K."/>
            <person name="Hamwieh A."/>
            <person name="Solovyev V."/>
            <person name="Salamov A."/>
            <person name="Braich B."/>
            <person name="Kosarev P."/>
            <person name="Mahmoud A."/>
            <person name="Hajiyev E."/>
            <person name="Babayeva S."/>
            <person name="Izzatullayeva V."/>
            <person name="Mammadov A."/>
            <person name="Mammadov A."/>
            <person name="Sharifova S."/>
            <person name="Ojaghi J."/>
            <person name="Eynullazada K."/>
            <person name="Bayramov B."/>
            <person name="Abdulazimova A."/>
            <person name="Shahmuradov I."/>
        </authorList>
    </citation>
    <scope>NUCLEOTIDE SEQUENCE [LARGE SCALE GENOMIC DNA]</scope>
    <source>
        <strain evidence="3">cv. AG2017</strain>
        <tissue evidence="2">Leaf</tissue>
    </source>
</reference>
<feature type="region of interest" description="Disordered" evidence="1">
    <location>
        <begin position="40"/>
        <end position="62"/>
    </location>
</feature>
<evidence type="ECO:0000313" key="2">
    <source>
        <dbReference type="EMBL" id="PKI33989.1"/>
    </source>
</evidence>
<evidence type="ECO:0000256" key="1">
    <source>
        <dbReference type="SAM" id="MobiDB-lite"/>
    </source>
</evidence>
<protein>
    <submittedName>
        <fullName evidence="2">Uncharacterized protein</fullName>
    </submittedName>
</protein>